<feature type="domain" description="Pili assembly chaperone N-terminal" evidence="1">
    <location>
        <begin position="13"/>
        <end position="119"/>
    </location>
</feature>
<evidence type="ECO:0000313" key="2">
    <source>
        <dbReference type="EMBL" id="GAL18069.1"/>
    </source>
</evidence>
<dbReference type="GO" id="GO:0071555">
    <property type="term" value="P:cell wall organization"/>
    <property type="evidence" value="ECO:0007669"/>
    <property type="project" value="InterPro"/>
</dbReference>
<reference evidence="2 3" key="2">
    <citation type="submission" date="2014-09" db="EMBL/GenBank/DDBJ databases">
        <authorList>
            <consortium name="NBRP consortium"/>
            <person name="Sawabe T."/>
            <person name="Meirelles P."/>
            <person name="Nakanishi M."/>
            <person name="Sayaka M."/>
            <person name="Hattori M."/>
            <person name="Ohkuma M."/>
        </authorList>
    </citation>
    <scope>NUCLEOTIDE SEQUENCE [LARGE SCALE GENOMIC DNA]</scope>
    <source>
        <strain evidence="3">JCM19235</strain>
    </source>
</reference>
<dbReference type="SUPFAM" id="SSF49354">
    <property type="entry name" value="PapD-like"/>
    <property type="match status" value="1"/>
</dbReference>
<dbReference type="InterPro" id="IPR008962">
    <property type="entry name" value="PapD-like_sf"/>
</dbReference>
<accession>A0A090RV44</accession>
<dbReference type="Gene3D" id="2.60.40.10">
    <property type="entry name" value="Immunoglobulins"/>
    <property type="match status" value="1"/>
</dbReference>
<dbReference type="EMBL" id="BBMR01000002">
    <property type="protein sequence ID" value="GAL18069.1"/>
    <property type="molecule type" value="Genomic_DNA"/>
</dbReference>
<keyword evidence="3" id="KW-1185">Reference proteome</keyword>
<gene>
    <name evidence="2" type="ORF">JCM19235_6622</name>
</gene>
<evidence type="ECO:0000313" key="3">
    <source>
        <dbReference type="Proteomes" id="UP000029228"/>
    </source>
</evidence>
<dbReference type="AlphaFoldDB" id="A0A090RV44"/>
<dbReference type="InterPro" id="IPR016147">
    <property type="entry name" value="Pili_assmbl_chaperone_N"/>
</dbReference>
<dbReference type="STRING" id="990268.JCM19235_6622"/>
<reference evidence="2 3" key="1">
    <citation type="submission" date="2014-09" db="EMBL/GenBank/DDBJ databases">
        <title>Vibrio maritimus JCM 19235. (C45) whole genome shotgun sequence.</title>
        <authorList>
            <person name="Sawabe T."/>
            <person name="Meirelles P."/>
            <person name="Nakanishi M."/>
            <person name="Sayaka M."/>
            <person name="Hattori M."/>
            <person name="Ohkuma M."/>
        </authorList>
    </citation>
    <scope>NUCLEOTIDE SEQUENCE [LARGE SCALE GENOMIC DNA]</scope>
    <source>
        <strain evidence="3">JCM19235</strain>
    </source>
</reference>
<evidence type="ECO:0000259" key="1">
    <source>
        <dbReference type="Pfam" id="PF00345"/>
    </source>
</evidence>
<dbReference type="GO" id="GO:0030288">
    <property type="term" value="C:outer membrane-bounded periplasmic space"/>
    <property type="evidence" value="ECO:0007669"/>
    <property type="project" value="InterPro"/>
</dbReference>
<comment type="caution">
    <text evidence="2">The sequence shown here is derived from an EMBL/GenBank/DDBJ whole genome shotgun (WGS) entry which is preliminary data.</text>
</comment>
<dbReference type="Proteomes" id="UP000029228">
    <property type="component" value="Unassembled WGS sequence"/>
</dbReference>
<dbReference type="InterPro" id="IPR013783">
    <property type="entry name" value="Ig-like_fold"/>
</dbReference>
<organism evidence="2 3">
    <name type="scientific">Vibrio maritimus</name>
    <dbReference type="NCBI Taxonomy" id="990268"/>
    <lineage>
        <taxon>Bacteria</taxon>
        <taxon>Pseudomonadati</taxon>
        <taxon>Pseudomonadota</taxon>
        <taxon>Gammaproteobacteria</taxon>
        <taxon>Vibrionales</taxon>
        <taxon>Vibrionaceae</taxon>
        <taxon>Vibrio</taxon>
    </lineage>
</organism>
<protein>
    <submittedName>
        <fullName evidence="2">P pilus assembly protein chaperone PapD</fullName>
    </submittedName>
</protein>
<dbReference type="PANTHER" id="PTHR30251:SF4">
    <property type="entry name" value="SLR1668 PROTEIN"/>
    <property type="match status" value="1"/>
</dbReference>
<dbReference type="InterPro" id="IPR050643">
    <property type="entry name" value="Periplasmic_pilus_chap"/>
</dbReference>
<dbReference type="PANTHER" id="PTHR30251">
    <property type="entry name" value="PILUS ASSEMBLY CHAPERONE"/>
    <property type="match status" value="1"/>
</dbReference>
<dbReference type="Pfam" id="PF00345">
    <property type="entry name" value="PapD_N"/>
    <property type="match status" value="1"/>
</dbReference>
<name>A0A090RV44_9VIBR</name>
<proteinExistence type="predicted"/>
<sequence>MVQKLSNAGLNAQGEYRVENTGQEPLAVESVVMVRNVKQGTDEELSPAERDFIVMPPQATIEPGAFQLFRVRYLGSEPLSETTSYRIIFKQLPLKHETESSGVDLLFNFSTLVFVSPDGAVGRVETRIENERIVMKNLGNGLVDFNSSTVLIRTASSTKSLPWNEFGVNSPANFLVPGQEITIPIDLAGLLVK</sequence>